<dbReference type="Gene3D" id="1.50.40.10">
    <property type="entry name" value="Mitochondrial carrier domain"/>
    <property type="match status" value="1"/>
</dbReference>
<feature type="repeat" description="Solcar" evidence="11">
    <location>
        <begin position="295"/>
        <end position="381"/>
    </location>
</feature>
<proteinExistence type="inferred from homology"/>
<dbReference type="RefSeq" id="XP_006690355.1">
    <property type="nucleotide sequence ID" value="XM_006690292.1"/>
</dbReference>
<dbReference type="AlphaFoldDB" id="G3BE11"/>
<evidence type="ECO:0000256" key="10">
    <source>
        <dbReference type="ARBA" id="ARBA00023136"/>
    </source>
</evidence>
<evidence type="ECO:0000256" key="6">
    <source>
        <dbReference type="ARBA" id="ARBA00022692"/>
    </source>
</evidence>
<comment type="similarity">
    <text evidence="3 12">Belongs to the mitochondrial carrier (TC 2.A.29) family.</text>
</comment>
<evidence type="ECO:0000256" key="8">
    <source>
        <dbReference type="ARBA" id="ARBA00022989"/>
    </source>
</evidence>
<organism evidence="14">
    <name type="scientific">Candida tenuis (strain ATCC 10573 / BCRC 21748 / CBS 615 / JCM 9827 / NBRC 10315 / NRRL Y-1498 / VKM Y-70)</name>
    <name type="common">Yeast</name>
    <name type="synonym">Yamadazyma tenuis</name>
    <dbReference type="NCBI Taxonomy" id="590646"/>
    <lineage>
        <taxon>Eukaryota</taxon>
        <taxon>Fungi</taxon>
        <taxon>Dikarya</taxon>
        <taxon>Ascomycota</taxon>
        <taxon>Saccharomycotina</taxon>
        <taxon>Pichiomycetes</taxon>
        <taxon>Debaryomycetaceae</taxon>
        <taxon>Yamadazyma</taxon>
    </lineage>
</organism>
<dbReference type="InterPro" id="IPR023395">
    <property type="entry name" value="MCP_dom_sf"/>
</dbReference>
<evidence type="ECO:0000256" key="12">
    <source>
        <dbReference type="RuleBase" id="RU000488"/>
    </source>
</evidence>
<sequence>MNRLAESQHDSSLDDSLLTALVSGTSTAALTGSLLYPLDFIKTQTQLNNAKVAAKYKIPSNSPTSLSHLFKGCSAFVIGSMVKNSARIFSYHWSSNFMSLETTDSHGNHIKKTTAPRIVIAGIMSGFIETICIIPFENIKITMIQNMSLYNEITKVKEIGSNVDVTGYSIPGKHHKPPQNIFNKQYISPHAYFTSEVLASFRGVNPSKFSSTHLVKHTKMDALKHKYNKNPSLTFWGTVREIYSIKGPKGFMYGSLITIVRQTMISSIWLSSYNTTKQVFLPHHKSGEGWFSEQYTLYQYLGLQLVAAAVVIVTTQPIDVVKSYMQSKNSHTAYKDSLSTAYKIVLEHGFSGLYKGYFPRGIKVAVAGSISASFYAYFEQLISTASSKTVFSND</sequence>
<keyword evidence="8" id="KW-1133">Transmembrane helix</keyword>
<evidence type="ECO:0000256" key="1">
    <source>
        <dbReference type="ARBA" id="ARBA00002238"/>
    </source>
</evidence>
<comment type="subcellular location">
    <subcellularLocation>
        <location evidence="2">Mitochondrion membrane</location>
        <topology evidence="2">Multi-pass membrane protein</topology>
    </subcellularLocation>
</comment>
<keyword evidence="9" id="KW-0496">Mitochondrion</keyword>
<dbReference type="InterPro" id="IPR018108">
    <property type="entry name" value="MCP_transmembrane"/>
</dbReference>
<evidence type="ECO:0000256" key="2">
    <source>
        <dbReference type="ARBA" id="ARBA00004225"/>
    </source>
</evidence>
<evidence type="ECO:0000256" key="9">
    <source>
        <dbReference type="ARBA" id="ARBA00023128"/>
    </source>
</evidence>
<gene>
    <name evidence="13" type="ORF">CANTEDRAFT_116470</name>
</gene>
<dbReference type="SUPFAM" id="SSF103506">
    <property type="entry name" value="Mitochondrial carrier"/>
    <property type="match status" value="1"/>
</dbReference>
<keyword evidence="5 12" id="KW-0813">Transport</keyword>
<dbReference type="PANTHER" id="PTHR45788:SF5">
    <property type="entry name" value="AFR253WP"/>
    <property type="match status" value="1"/>
</dbReference>
<comment type="function">
    <text evidence="1">Mitochondrial transporter that mediates uptake of thiamine pyrophosphate (ThPP) into mitochondria.</text>
</comment>
<keyword evidence="6 11" id="KW-0812">Transmembrane</keyword>
<dbReference type="GO" id="GO:0071913">
    <property type="term" value="F:citrate secondary active transmembrane transporter activity"/>
    <property type="evidence" value="ECO:0007669"/>
    <property type="project" value="TreeGrafter"/>
</dbReference>
<dbReference type="PANTHER" id="PTHR45788">
    <property type="entry name" value="SUCCINATE/FUMARATE MITOCHONDRIAL TRANSPORTER-RELATED"/>
    <property type="match status" value="1"/>
</dbReference>
<protein>
    <recommendedName>
        <fullName evidence="4">Mitochondrial thiamine pyrophosphate carrier 1</fullName>
    </recommendedName>
</protein>
<dbReference type="Proteomes" id="UP000000707">
    <property type="component" value="Unassembled WGS sequence"/>
</dbReference>
<accession>G3BE11</accession>
<reference evidence="13 14" key="1">
    <citation type="journal article" date="2011" name="Proc. Natl. Acad. Sci. U.S.A.">
        <title>Comparative genomics of xylose-fermenting fungi for enhanced biofuel production.</title>
        <authorList>
            <person name="Wohlbach D.J."/>
            <person name="Kuo A."/>
            <person name="Sato T.K."/>
            <person name="Potts K.M."/>
            <person name="Salamov A.A."/>
            <person name="LaButti K.M."/>
            <person name="Sun H."/>
            <person name="Clum A."/>
            <person name="Pangilinan J.L."/>
            <person name="Lindquist E.A."/>
            <person name="Lucas S."/>
            <person name="Lapidus A."/>
            <person name="Jin M."/>
            <person name="Gunawan C."/>
            <person name="Balan V."/>
            <person name="Dale B.E."/>
            <person name="Jeffries T.W."/>
            <person name="Zinkel R."/>
            <person name="Barry K.W."/>
            <person name="Grigoriev I.V."/>
            <person name="Gasch A.P."/>
        </authorList>
    </citation>
    <scope>NUCLEOTIDE SEQUENCE [LARGE SCALE GENOMIC DNA]</scope>
    <source>
        <strain evidence="14">ATCC 10573 / BCRC 21748 / CBS 615 / JCM 9827 / NBRC 10315 / NRRL Y-1498 / VKM Y-70</strain>
    </source>
</reference>
<dbReference type="OrthoDB" id="44467at2759"/>
<evidence type="ECO:0000313" key="14">
    <source>
        <dbReference type="Proteomes" id="UP000000707"/>
    </source>
</evidence>
<dbReference type="EMBL" id="GL996528">
    <property type="protein sequence ID" value="EGV61141.1"/>
    <property type="molecule type" value="Genomic_DNA"/>
</dbReference>
<dbReference type="KEGG" id="cten:18248324"/>
<evidence type="ECO:0000256" key="3">
    <source>
        <dbReference type="ARBA" id="ARBA00006375"/>
    </source>
</evidence>
<evidence type="ECO:0000256" key="5">
    <source>
        <dbReference type="ARBA" id="ARBA00022448"/>
    </source>
</evidence>
<name>G3BE11_CANTC</name>
<keyword evidence="10 11" id="KW-0472">Membrane</keyword>
<evidence type="ECO:0000256" key="11">
    <source>
        <dbReference type="PROSITE-ProRule" id="PRU00282"/>
    </source>
</evidence>
<keyword evidence="7" id="KW-0677">Repeat</keyword>
<evidence type="ECO:0000313" key="13">
    <source>
        <dbReference type="EMBL" id="EGV61141.1"/>
    </source>
</evidence>
<dbReference type="InterPro" id="IPR049563">
    <property type="entry name" value="TXTP-like"/>
</dbReference>
<feature type="repeat" description="Solcar" evidence="11">
    <location>
        <begin position="15"/>
        <end position="97"/>
    </location>
</feature>
<dbReference type="Pfam" id="PF00153">
    <property type="entry name" value="Mito_carr"/>
    <property type="match status" value="3"/>
</dbReference>
<dbReference type="eggNOG" id="KOG0756">
    <property type="taxonomic scope" value="Eukaryota"/>
</dbReference>
<dbReference type="PROSITE" id="PS50920">
    <property type="entry name" value="SOLCAR"/>
    <property type="match status" value="2"/>
</dbReference>
<evidence type="ECO:0000256" key="4">
    <source>
        <dbReference type="ARBA" id="ARBA00021935"/>
    </source>
</evidence>
<keyword evidence="14" id="KW-1185">Reference proteome</keyword>
<dbReference type="GO" id="GO:0031966">
    <property type="term" value="C:mitochondrial membrane"/>
    <property type="evidence" value="ECO:0007669"/>
    <property type="project" value="UniProtKB-SubCell"/>
</dbReference>
<dbReference type="GeneID" id="18248324"/>
<dbReference type="GO" id="GO:0006843">
    <property type="term" value="P:mitochondrial citrate transmembrane transport"/>
    <property type="evidence" value="ECO:0007669"/>
    <property type="project" value="TreeGrafter"/>
</dbReference>
<evidence type="ECO:0000256" key="7">
    <source>
        <dbReference type="ARBA" id="ARBA00022737"/>
    </source>
</evidence>